<evidence type="ECO:0000313" key="8">
    <source>
        <dbReference type="EMBL" id="MBC5660861.1"/>
    </source>
</evidence>
<keyword evidence="9" id="KW-1185">Reference proteome</keyword>
<dbReference type="EMBL" id="JACOOR010000008">
    <property type="protein sequence ID" value="MBC5660861.1"/>
    <property type="molecule type" value="Genomic_DNA"/>
</dbReference>
<evidence type="ECO:0000256" key="3">
    <source>
        <dbReference type="ARBA" id="ARBA00022723"/>
    </source>
</evidence>
<dbReference type="InterPro" id="IPR058240">
    <property type="entry name" value="rSAM_sf"/>
</dbReference>
<dbReference type="GO" id="GO:0003824">
    <property type="term" value="F:catalytic activity"/>
    <property type="evidence" value="ECO:0007669"/>
    <property type="project" value="InterPro"/>
</dbReference>
<dbReference type="InterPro" id="IPR034466">
    <property type="entry name" value="Methyltransferase_Class_B"/>
</dbReference>
<evidence type="ECO:0000259" key="6">
    <source>
        <dbReference type="PROSITE" id="PS51332"/>
    </source>
</evidence>
<dbReference type="AlphaFoldDB" id="A0A923LDW0"/>
<comment type="caution">
    <text evidence="8">The sequence shown here is derived from an EMBL/GenBank/DDBJ whole genome shotgun (WGS) entry which is preliminary data.</text>
</comment>
<keyword evidence="5" id="KW-0411">Iron-sulfur</keyword>
<dbReference type="Pfam" id="PF13311">
    <property type="entry name" value="DUF4080"/>
    <property type="match status" value="1"/>
</dbReference>
<dbReference type="InterPro" id="IPR007197">
    <property type="entry name" value="rSAM"/>
</dbReference>
<evidence type="ECO:0000259" key="7">
    <source>
        <dbReference type="PROSITE" id="PS51918"/>
    </source>
</evidence>
<sequence length="563" mass="65811">MKLLLTAINAKYIHSNLAVYSLRAAAGSIRKQVELAEFTINHRTEDILRDIYRRKPDVLFFSCYIWNMLYVTELTAECRKVLPEVPIWLGGPEVSYDAEQFLREHPEVDGILCGEGEESFHRLGECYVNCKADVEHLSKIPGLVFRKSLTGCWESAEAEQIQTNPPAPLVELSTLPFPYEALTDLENRIIYYESSRGCPFSCSYCLSSIDKSVRFRNLDLVLPELQFFLDRRVPQVKFVDRTFNCRKSHAMAIWQYLLDHDNGVTNFHFEIAADLLDREELELIARMRPGLIQLEIGVQSTNPRTLEAICRKTDLQEIREVVSKIHGGKNIHQHLDLIAGLPHENYESFGLSFNDVYAMEPDQLQLGFLKVLKGSQMYREAEQYGIVRRTLPPYEVLRTPWLPFSDVLRLKMIEEMVENYYNSHQFDETLKELVPAFPSPFAFFEKLAEFYEGRREEQRKHSRVQRYELLLAFIREMLPEREWHYRQLLTIDYYLRERAKARPAFAPDQTIYKEKLAELLRRTGKQNHAEAVSAEDGQVRYLVFDYEHRDPLSHAAKVTEYTE</sequence>
<dbReference type="InterPro" id="IPR036724">
    <property type="entry name" value="Cobalamin-bd_sf"/>
</dbReference>
<accession>A0A923LDW0</accession>
<keyword evidence="3" id="KW-0479">Metal-binding</keyword>
<name>A0A923LDW0_9FIRM</name>
<dbReference type="CDD" id="cd01335">
    <property type="entry name" value="Radical_SAM"/>
    <property type="match status" value="1"/>
</dbReference>
<dbReference type="SUPFAM" id="SSF102114">
    <property type="entry name" value="Radical SAM enzymes"/>
    <property type="match status" value="1"/>
</dbReference>
<comment type="cofactor">
    <cofactor evidence="1">
        <name>[4Fe-4S] cluster</name>
        <dbReference type="ChEBI" id="CHEBI:49883"/>
    </cofactor>
</comment>
<dbReference type="CDD" id="cd02068">
    <property type="entry name" value="radical_SAM_B12_BD"/>
    <property type="match status" value="1"/>
</dbReference>
<organism evidence="8 9">
    <name type="scientific">Anaerosacchariphilus hominis</name>
    <dbReference type="NCBI Taxonomy" id="2763017"/>
    <lineage>
        <taxon>Bacteria</taxon>
        <taxon>Bacillati</taxon>
        <taxon>Bacillota</taxon>
        <taxon>Clostridia</taxon>
        <taxon>Lachnospirales</taxon>
        <taxon>Lachnospiraceae</taxon>
        <taxon>Anaerosacchariphilus</taxon>
    </lineage>
</organism>
<evidence type="ECO:0000256" key="2">
    <source>
        <dbReference type="ARBA" id="ARBA00022691"/>
    </source>
</evidence>
<dbReference type="GO" id="GO:0051539">
    <property type="term" value="F:4 iron, 4 sulfur cluster binding"/>
    <property type="evidence" value="ECO:0007669"/>
    <property type="project" value="UniProtKB-KW"/>
</dbReference>
<proteinExistence type="predicted"/>
<dbReference type="SFLD" id="SFLDG01082">
    <property type="entry name" value="B12-binding_domain_containing"/>
    <property type="match status" value="1"/>
</dbReference>
<dbReference type="InterPro" id="IPR006638">
    <property type="entry name" value="Elp3/MiaA/NifB-like_rSAM"/>
</dbReference>
<dbReference type="Gene3D" id="3.80.30.20">
    <property type="entry name" value="tm_1862 like domain"/>
    <property type="match status" value="1"/>
</dbReference>
<reference evidence="8" key="1">
    <citation type="submission" date="2020-08" db="EMBL/GenBank/DDBJ databases">
        <title>Genome public.</title>
        <authorList>
            <person name="Liu C."/>
            <person name="Sun Q."/>
        </authorList>
    </citation>
    <scope>NUCLEOTIDE SEQUENCE</scope>
    <source>
        <strain evidence="8">NSJ-68</strain>
    </source>
</reference>
<evidence type="ECO:0000313" key="9">
    <source>
        <dbReference type="Proteomes" id="UP000649345"/>
    </source>
</evidence>
<dbReference type="PROSITE" id="PS51918">
    <property type="entry name" value="RADICAL_SAM"/>
    <property type="match status" value="1"/>
</dbReference>
<dbReference type="RefSeq" id="WP_186872597.1">
    <property type="nucleotide sequence ID" value="NZ_JACOOR010000008.1"/>
</dbReference>
<keyword evidence="2" id="KW-0949">S-adenosyl-L-methionine</keyword>
<dbReference type="GO" id="GO:0031419">
    <property type="term" value="F:cobalamin binding"/>
    <property type="evidence" value="ECO:0007669"/>
    <property type="project" value="InterPro"/>
</dbReference>
<keyword evidence="4" id="KW-0408">Iron</keyword>
<dbReference type="Pfam" id="PF04055">
    <property type="entry name" value="Radical_SAM"/>
    <property type="match status" value="1"/>
</dbReference>
<gene>
    <name evidence="8" type="ORF">H8S44_13940</name>
</gene>
<dbReference type="PANTHER" id="PTHR43409:SF16">
    <property type="entry name" value="SLR0320 PROTEIN"/>
    <property type="match status" value="1"/>
</dbReference>
<dbReference type="PANTHER" id="PTHR43409">
    <property type="entry name" value="ANAEROBIC MAGNESIUM-PROTOPORPHYRIN IX MONOMETHYL ESTER CYCLASE-RELATED"/>
    <property type="match status" value="1"/>
</dbReference>
<dbReference type="SFLD" id="SFLDS00029">
    <property type="entry name" value="Radical_SAM"/>
    <property type="match status" value="1"/>
</dbReference>
<dbReference type="Gene3D" id="3.40.50.280">
    <property type="entry name" value="Cobalamin-binding domain"/>
    <property type="match status" value="1"/>
</dbReference>
<evidence type="ECO:0000256" key="5">
    <source>
        <dbReference type="ARBA" id="ARBA00023014"/>
    </source>
</evidence>
<dbReference type="SMART" id="SM00729">
    <property type="entry name" value="Elp3"/>
    <property type="match status" value="1"/>
</dbReference>
<dbReference type="InterPro" id="IPR006158">
    <property type="entry name" value="Cobalamin-bd"/>
</dbReference>
<dbReference type="GO" id="GO:0005829">
    <property type="term" value="C:cytosol"/>
    <property type="evidence" value="ECO:0007669"/>
    <property type="project" value="TreeGrafter"/>
</dbReference>
<evidence type="ECO:0000256" key="4">
    <source>
        <dbReference type="ARBA" id="ARBA00023004"/>
    </source>
</evidence>
<dbReference type="Pfam" id="PF02310">
    <property type="entry name" value="B12-binding"/>
    <property type="match status" value="1"/>
</dbReference>
<dbReference type="InterPro" id="IPR023404">
    <property type="entry name" value="rSAM_horseshoe"/>
</dbReference>
<protein>
    <submittedName>
        <fullName evidence="8">DUF4080 domain-containing protein</fullName>
    </submittedName>
</protein>
<dbReference type="InterPro" id="IPR025288">
    <property type="entry name" value="DUF4080"/>
</dbReference>
<feature type="domain" description="Radical SAM core" evidence="7">
    <location>
        <begin position="184"/>
        <end position="403"/>
    </location>
</feature>
<dbReference type="PROSITE" id="PS51332">
    <property type="entry name" value="B12_BINDING"/>
    <property type="match status" value="1"/>
</dbReference>
<dbReference type="GO" id="GO:0046872">
    <property type="term" value="F:metal ion binding"/>
    <property type="evidence" value="ECO:0007669"/>
    <property type="project" value="UniProtKB-KW"/>
</dbReference>
<evidence type="ECO:0000256" key="1">
    <source>
        <dbReference type="ARBA" id="ARBA00001966"/>
    </source>
</evidence>
<dbReference type="SFLD" id="SFLDG01123">
    <property type="entry name" value="methyltransferase_(Class_B)"/>
    <property type="match status" value="1"/>
</dbReference>
<dbReference type="SUPFAM" id="SSF52242">
    <property type="entry name" value="Cobalamin (vitamin B12)-binding domain"/>
    <property type="match status" value="1"/>
</dbReference>
<dbReference type="Proteomes" id="UP000649345">
    <property type="component" value="Unassembled WGS sequence"/>
</dbReference>
<dbReference type="InterPro" id="IPR051198">
    <property type="entry name" value="BchE-like"/>
</dbReference>
<feature type="domain" description="B12-binding" evidence="6">
    <location>
        <begin position="1"/>
        <end position="134"/>
    </location>
</feature>